<evidence type="ECO:0000256" key="1">
    <source>
        <dbReference type="SAM" id="MobiDB-lite"/>
    </source>
</evidence>
<evidence type="ECO:0000313" key="4">
    <source>
        <dbReference type="Proteomes" id="UP000538147"/>
    </source>
</evidence>
<dbReference type="EMBL" id="JACIIV010000018">
    <property type="protein sequence ID" value="MBB6228327.1"/>
    <property type="molecule type" value="Genomic_DNA"/>
</dbReference>
<keyword evidence="2" id="KW-0472">Membrane</keyword>
<sequence length="128" mass="13593">MIAAYLYRPCNECGRSIDLEDWLSQLGCCTGCALARDVAAPAPANNVLAMRGAGMPTAPRRHHPELSAQQRLAAGIPSPPSPPGTPLPLGEGARSARRQRWLLRAALLLGFAGVIAAWFLLSNGLGFY</sequence>
<accession>A0A841L6U5</accession>
<proteinExistence type="predicted"/>
<dbReference type="Proteomes" id="UP000538147">
    <property type="component" value="Unassembled WGS sequence"/>
</dbReference>
<feature type="transmembrane region" description="Helical" evidence="2">
    <location>
        <begin position="101"/>
        <end position="121"/>
    </location>
</feature>
<feature type="compositionally biased region" description="Pro residues" evidence="1">
    <location>
        <begin position="77"/>
        <end position="86"/>
    </location>
</feature>
<keyword evidence="2" id="KW-1133">Transmembrane helix</keyword>
<comment type="caution">
    <text evidence="3">The sequence shown here is derived from an EMBL/GenBank/DDBJ whole genome shotgun (WGS) entry which is preliminary data.</text>
</comment>
<reference evidence="3 4" key="1">
    <citation type="submission" date="2020-08" db="EMBL/GenBank/DDBJ databases">
        <title>Genomic Encyclopedia of Type Strains, Phase IV (KMG-IV): sequencing the most valuable type-strain genomes for metagenomic binning, comparative biology and taxonomic classification.</title>
        <authorList>
            <person name="Goeker M."/>
        </authorList>
    </citation>
    <scope>NUCLEOTIDE SEQUENCE [LARGE SCALE GENOMIC DNA]</scope>
    <source>
        <strain evidence="3 4">DSM 102189</strain>
    </source>
</reference>
<dbReference type="AlphaFoldDB" id="A0A841L6U5"/>
<gene>
    <name evidence="3" type="ORF">FHS79_002512</name>
</gene>
<name>A0A841L6U5_9SPHN</name>
<evidence type="ECO:0000313" key="3">
    <source>
        <dbReference type="EMBL" id="MBB6228327.1"/>
    </source>
</evidence>
<evidence type="ECO:0000256" key="2">
    <source>
        <dbReference type="SAM" id="Phobius"/>
    </source>
</evidence>
<dbReference type="RefSeq" id="WP_184200467.1">
    <property type="nucleotide sequence ID" value="NZ_BMOX01000045.1"/>
</dbReference>
<protein>
    <submittedName>
        <fullName evidence="3">Uncharacterized protein</fullName>
    </submittedName>
</protein>
<organism evidence="3 4">
    <name type="scientific">Polymorphobacter multimanifer</name>
    <dbReference type="NCBI Taxonomy" id="1070431"/>
    <lineage>
        <taxon>Bacteria</taxon>
        <taxon>Pseudomonadati</taxon>
        <taxon>Pseudomonadota</taxon>
        <taxon>Alphaproteobacteria</taxon>
        <taxon>Sphingomonadales</taxon>
        <taxon>Sphingosinicellaceae</taxon>
        <taxon>Polymorphobacter</taxon>
    </lineage>
</organism>
<feature type="region of interest" description="Disordered" evidence="1">
    <location>
        <begin position="58"/>
        <end position="92"/>
    </location>
</feature>
<keyword evidence="2" id="KW-0812">Transmembrane</keyword>
<keyword evidence="4" id="KW-1185">Reference proteome</keyword>